<reference evidence="5" key="1">
    <citation type="journal article" date="2021" name="Syst. Appl. Microbiol.">
        <title>Roseomonas hellenica sp. nov., isolated from roots of wild-growing Alkanna tinctoria.</title>
        <authorList>
            <person name="Rat A."/>
            <person name="Naranjo H.D."/>
            <person name="Lebbe L."/>
            <person name="Cnockaert M."/>
            <person name="Krigas N."/>
            <person name="Grigoriadou K."/>
            <person name="Maloupa E."/>
            <person name="Willems A."/>
        </authorList>
    </citation>
    <scope>NUCLEOTIDE SEQUENCE [LARGE SCALE GENOMIC DNA]</scope>
    <source>
        <strain evidence="5">LMG 31523</strain>
    </source>
</reference>
<dbReference type="PANTHER" id="PTHR35037:SF3">
    <property type="entry name" value="C-TERMINAL REGION OF AIDA-LIKE PROTEIN"/>
    <property type="match status" value="1"/>
</dbReference>
<dbReference type="InterPro" id="IPR051551">
    <property type="entry name" value="Autotransporter_adhesion"/>
</dbReference>
<organism evidence="4 5">
    <name type="scientific">Plastoroseomonas hellenica</name>
    <dbReference type="NCBI Taxonomy" id="2687306"/>
    <lineage>
        <taxon>Bacteria</taxon>
        <taxon>Pseudomonadati</taxon>
        <taxon>Pseudomonadota</taxon>
        <taxon>Alphaproteobacteria</taxon>
        <taxon>Acetobacterales</taxon>
        <taxon>Acetobacteraceae</taxon>
        <taxon>Plastoroseomonas</taxon>
    </lineage>
</organism>
<dbReference type="Proteomes" id="UP001196870">
    <property type="component" value="Unassembled WGS sequence"/>
</dbReference>
<keyword evidence="5" id="KW-1185">Reference proteome</keyword>
<dbReference type="PROSITE" id="PS51208">
    <property type="entry name" value="AUTOTRANSPORTER"/>
    <property type="match status" value="1"/>
</dbReference>
<dbReference type="PANTHER" id="PTHR35037">
    <property type="entry name" value="C-TERMINAL REGION OF AIDA-LIKE PROTEIN"/>
    <property type="match status" value="1"/>
</dbReference>
<gene>
    <name evidence="4" type="ORF">GXW71_32680</name>
</gene>
<evidence type="ECO:0000313" key="5">
    <source>
        <dbReference type="Proteomes" id="UP001196870"/>
    </source>
</evidence>
<feature type="signal peptide" evidence="2">
    <location>
        <begin position="1"/>
        <end position="41"/>
    </location>
</feature>
<dbReference type="SUPFAM" id="SSF51126">
    <property type="entry name" value="Pectin lyase-like"/>
    <property type="match status" value="3"/>
</dbReference>
<dbReference type="Gene3D" id="2.40.128.130">
    <property type="entry name" value="Autotransporter beta-domain"/>
    <property type="match status" value="1"/>
</dbReference>
<dbReference type="Gene3D" id="2.160.20.20">
    <property type="match status" value="1"/>
</dbReference>
<dbReference type="InterPro" id="IPR043990">
    <property type="entry name" value="AC_1"/>
</dbReference>
<dbReference type="Pfam" id="PF12951">
    <property type="entry name" value="PATR"/>
    <property type="match status" value="5"/>
</dbReference>
<dbReference type="InterPro" id="IPR005546">
    <property type="entry name" value="Autotransporte_beta"/>
</dbReference>
<dbReference type="Pfam" id="PF03797">
    <property type="entry name" value="Autotransporter"/>
    <property type="match status" value="1"/>
</dbReference>
<dbReference type="RefSeq" id="WP_211857882.1">
    <property type="nucleotide sequence ID" value="NZ_JAAGBB010000086.1"/>
</dbReference>
<dbReference type="SUPFAM" id="SSF103515">
    <property type="entry name" value="Autotransporter"/>
    <property type="match status" value="1"/>
</dbReference>
<sequence>MKMVVGGRAAVMGTSQKARLLAGASWAALAVACWLPPAASAADYQADSEAALRLAIAQANADPDPASTITLTGHVVVTDPTALGAAAKPLTIATGAFTLSGLTATTITGTGGNGATFVGGPVVIQGIVTGGAAAVVDGAGTGGIGVTQSSGSITNNGQVTGGQGGNTTFVGPAGQTPGVGGAGLSATGSTIVNAATGGIIGGAGGTLDIQGVPTGGVAGFAGAGGVGAIISGGSLDNRGGGLIQGGAGATVLNAVSANNMTAGAGGAGLSATGSTIVNAAAGVIIGGAGGTRDLEGTATGGLTGNTGAGGVGAIISGGSLDNEGRIEGGAGGNFLNAASADNMFAGAGGAGALITGGTHLNAGTIAGGLGGLGNNAGGSGHGVGGLGLSLTDGLLVNSGSITAGNGQAGGGTNPNSGSAGGIGVVLANSTIENRGTITGGNGGGGTAAGAAVTGTGSRVINSGIITAGVSDLGVRANAITFSGGGNVLELRDGSVITGNVVAGAGDTLALGGATNGSFAVNQIGPAVQYRGFGAFEKTGTGTWTLTNTTTTVTPWTITQGTLALTADAALGPVAGALTFNGGTLRFDAGFALAAARAVSIAAGGGTIDTNGFTTTIAQVITGTGALTVTGPGTLILTGANTYAGGTILTQGTLAVAADSALGAATGALTFNGGTLRFDAGFDLSATRAIGITAAGGTIDTNGITTTIAQGITGLGALTVAGPGGSLILTGDNTYTGGTTINAGVLVQLGTGGTSGSIVGNVLNNGTLAFNRSDALILAGAISGSGAVRQEGTGTTILTGENTYTGGTTITQGTLQLGNGGTSGSILGNVVNNSLHSLVFNRSDTLVFPGVISGIGAVRQEGTGTTVLTGANTYSGPTSVNAGVLRAGATNSFSPASAVTVASAGTLALAGFDQTVAGLTNAGLVSLGGAPGTRLTVAGNYVGQGGILALNTFLGGDGSATDRLVIQGGTATGDTRVRIANVGGPGAQTTEGIRVVETQAGGTTAAGAFRLDTRVAAGAFEYQLFRGGNASAQDWYLRSFMIPETPGTPEEPGTPDQPGPAIPLYRPEVALYAPIAAIGRQMGLATLGTLHERVGELDNIRDLAGSRPYANGAWARAFGERTRNRWDGTVDSRATGNLIGLQAGFDILRTQPYAGGHRDHAGVYVAYTDYNAPNVSGFALGQHQRVGRLLMSGPSVGAYWTHFGPSGWYVDAVFQANWFDVKASSDFGTALNTNGVGYTASLEAGYPIRFGGGWQVEPQAQIIWQSVSVDRSRDLFSSVDWNEDDAVTGRLGARLQYTGRDARTLWQPYAKVNLWHAFSGSDRVTLGSSAPIENRFGETALEVGAGITARVNQTTSFYAHADYRWSFGGDSRQTAVQGAIGIRFNW</sequence>
<dbReference type="PROSITE" id="PS51257">
    <property type="entry name" value="PROKAR_LIPOPROTEIN"/>
    <property type="match status" value="1"/>
</dbReference>
<dbReference type="InterPro" id="IPR012332">
    <property type="entry name" value="Autotransporter_pectin_lyase_C"/>
</dbReference>
<dbReference type="InterPro" id="IPR011050">
    <property type="entry name" value="Pectin_lyase_fold/virulence"/>
</dbReference>
<feature type="chain" id="PRO_5046739101" evidence="2">
    <location>
        <begin position="42"/>
        <end position="1385"/>
    </location>
</feature>
<evidence type="ECO:0000256" key="1">
    <source>
        <dbReference type="ARBA" id="ARBA00022729"/>
    </source>
</evidence>
<evidence type="ECO:0000313" key="4">
    <source>
        <dbReference type="EMBL" id="MBR0669152.1"/>
    </source>
</evidence>
<dbReference type="NCBIfam" id="TIGR02601">
    <property type="entry name" value="autotrns_rpt"/>
    <property type="match status" value="4"/>
</dbReference>
<dbReference type="InterPro" id="IPR006315">
    <property type="entry name" value="OM_autotransptr_brl_dom"/>
</dbReference>
<dbReference type="Pfam" id="PF18883">
    <property type="entry name" value="AC_1"/>
    <property type="match status" value="1"/>
</dbReference>
<dbReference type="EMBL" id="JAAGBB010000086">
    <property type="protein sequence ID" value="MBR0669152.1"/>
    <property type="molecule type" value="Genomic_DNA"/>
</dbReference>
<protein>
    <submittedName>
        <fullName evidence="4">Autotransporter outer membrane beta-barrel domain-containing protein</fullName>
    </submittedName>
</protein>
<dbReference type="SMART" id="SM00869">
    <property type="entry name" value="Autotransporter"/>
    <property type="match status" value="1"/>
</dbReference>
<accession>A0ABS5F9B3</accession>
<proteinExistence type="predicted"/>
<evidence type="ECO:0000259" key="3">
    <source>
        <dbReference type="PROSITE" id="PS51208"/>
    </source>
</evidence>
<dbReference type="NCBIfam" id="TIGR01414">
    <property type="entry name" value="autotrans_barl"/>
    <property type="match status" value="1"/>
</dbReference>
<comment type="caution">
    <text evidence="4">The sequence shown here is derived from an EMBL/GenBank/DDBJ whole genome shotgun (WGS) entry which is preliminary data.</text>
</comment>
<dbReference type="InterPro" id="IPR036709">
    <property type="entry name" value="Autotransporte_beta_dom_sf"/>
</dbReference>
<dbReference type="CDD" id="cd01344">
    <property type="entry name" value="PL2_Passenger_AT"/>
    <property type="match status" value="1"/>
</dbReference>
<dbReference type="InterPro" id="IPR013425">
    <property type="entry name" value="Autotrns_rpt"/>
</dbReference>
<feature type="domain" description="Autotransporter" evidence="3">
    <location>
        <begin position="1105"/>
        <end position="1385"/>
    </location>
</feature>
<evidence type="ECO:0000256" key="2">
    <source>
        <dbReference type="SAM" id="SignalP"/>
    </source>
</evidence>
<name>A0ABS5F9B3_9PROT</name>
<keyword evidence="1 2" id="KW-0732">Signal</keyword>